<proteinExistence type="predicted"/>
<dbReference type="Pfam" id="PF05016">
    <property type="entry name" value="ParE_toxin"/>
    <property type="match status" value="1"/>
</dbReference>
<dbReference type="SUPFAM" id="SSF143011">
    <property type="entry name" value="RelE-like"/>
    <property type="match status" value="1"/>
</dbReference>
<evidence type="ECO:0000313" key="2">
    <source>
        <dbReference type="EMBL" id="XCM34762.1"/>
    </source>
</evidence>
<dbReference type="InterPro" id="IPR052747">
    <property type="entry name" value="TA_system_RelE_toxin"/>
</dbReference>
<keyword evidence="1" id="KW-1277">Toxin-antitoxin system</keyword>
<dbReference type="InterPro" id="IPR035093">
    <property type="entry name" value="RelE/ParE_toxin_dom_sf"/>
</dbReference>
<reference evidence="2" key="1">
    <citation type="submission" date="2024-07" db="EMBL/GenBank/DDBJ databases">
        <authorList>
            <person name="Kim Y.J."/>
            <person name="Jeong J.Y."/>
        </authorList>
    </citation>
    <scope>NUCLEOTIDE SEQUENCE</scope>
    <source>
        <strain evidence="2">GIHE-MW2</strain>
    </source>
</reference>
<accession>A0AAU8J7P2</accession>
<sequence>MKTEYKPSFLKDLKALKSTPSFETIKALAFTEIPNLQKFEEIGNLKRLKGDDNAYRIRIGDYRLGIFFDGETVIFARVLHRKDIYRYFP</sequence>
<protein>
    <submittedName>
        <fullName evidence="2">Type II toxin-antitoxin system RelE/ParE family toxin</fullName>
    </submittedName>
</protein>
<gene>
    <name evidence="2" type="ORF">ABWT76_003394</name>
</gene>
<dbReference type="PANTHER" id="PTHR38813">
    <property type="match status" value="1"/>
</dbReference>
<dbReference type="InterPro" id="IPR007712">
    <property type="entry name" value="RelE/ParE_toxin"/>
</dbReference>
<dbReference type="EMBL" id="CP159837">
    <property type="protein sequence ID" value="XCM34762.1"/>
    <property type="molecule type" value="Genomic_DNA"/>
</dbReference>
<evidence type="ECO:0000256" key="1">
    <source>
        <dbReference type="ARBA" id="ARBA00022649"/>
    </source>
</evidence>
<dbReference type="RefSeq" id="WP_054466891.1">
    <property type="nucleotide sequence ID" value="NZ_CP159837.1"/>
</dbReference>
<dbReference type="PANTHER" id="PTHR38813:SF1">
    <property type="entry name" value="TOXIN RELE1-RELATED"/>
    <property type="match status" value="1"/>
</dbReference>
<name>A0AAU8J7P2_9CYAN</name>
<dbReference type="AlphaFoldDB" id="A0AAU8J7P2"/>
<dbReference type="Gene3D" id="3.30.2310.20">
    <property type="entry name" value="RelE-like"/>
    <property type="match status" value="1"/>
</dbReference>
<organism evidence="2">
    <name type="scientific">Planktothricoides raciborskii GIHE-MW2</name>
    <dbReference type="NCBI Taxonomy" id="2792601"/>
    <lineage>
        <taxon>Bacteria</taxon>
        <taxon>Bacillati</taxon>
        <taxon>Cyanobacteriota</taxon>
        <taxon>Cyanophyceae</taxon>
        <taxon>Oscillatoriophycideae</taxon>
        <taxon>Oscillatoriales</taxon>
        <taxon>Oscillatoriaceae</taxon>
        <taxon>Planktothricoides</taxon>
    </lineage>
</organism>